<evidence type="ECO:0000256" key="3">
    <source>
        <dbReference type="ARBA" id="ARBA00022989"/>
    </source>
</evidence>
<dbReference type="KEGG" id="frf:LO80_03490"/>
<sequence>MKKIIPNDAIKALSAIEAAGIAIIILMAFFFQFFMDEIPCPLCLLQRLGLLAIGFGFLLNMRFHVRPSHYALSLLAAVFTAFVSLRQIALHVTDPVGFGSKILGLHMYSWVFVISMIAIIYIAIVMSYPEQYEIRKKPQEISEAKNKKLKIFTHIIFLLFAFIVLANVTSTFVECGLHECPDNPTSYLLA</sequence>
<name>A0A097ENI2_9GAMM</name>
<protein>
    <submittedName>
        <fullName evidence="6">Disulfide bond formation protein DsbB</fullName>
    </submittedName>
</protein>
<evidence type="ECO:0000256" key="1">
    <source>
        <dbReference type="ARBA" id="ARBA00004141"/>
    </source>
</evidence>
<proteinExistence type="predicted"/>
<keyword evidence="3 5" id="KW-1133">Transmembrane helix</keyword>
<dbReference type="SUPFAM" id="SSF158442">
    <property type="entry name" value="DsbB-like"/>
    <property type="match status" value="1"/>
</dbReference>
<feature type="transmembrane region" description="Helical" evidence="5">
    <location>
        <begin position="108"/>
        <end position="128"/>
    </location>
</feature>
<dbReference type="EMBL" id="CP009574">
    <property type="protein sequence ID" value="AIT09120.1"/>
    <property type="molecule type" value="Genomic_DNA"/>
</dbReference>
<keyword evidence="2 5" id="KW-0812">Transmembrane</keyword>
<organism evidence="6 7">
    <name type="scientific">Candidatus Francisella endociliophora</name>
    <dbReference type="NCBI Taxonomy" id="653937"/>
    <lineage>
        <taxon>Bacteria</taxon>
        <taxon>Pseudomonadati</taxon>
        <taxon>Pseudomonadota</taxon>
        <taxon>Gammaproteobacteria</taxon>
        <taxon>Thiotrichales</taxon>
        <taxon>Francisellaceae</taxon>
        <taxon>Francisella</taxon>
    </lineage>
</organism>
<dbReference type="GO" id="GO:0006457">
    <property type="term" value="P:protein folding"/>
    <property type="evidence" value="ECO:0007669"/>
    <property type="project" value="InterPro"/>
</dbReference>
<keyword evidence="4 5" id="KW-0472">Membrane</keyword>
<evidence type="ECO:0000313" key="7">
    <source>
        <dbReference type="Proteomes" id="UP000029672"/>
    </source>
</evidence>
<feature type="transmembrane region" description="Helical" evidence="5">
    <location>
        <begin position="44"/>
        <end position="63"/>
    </location>
</feature>
<comment type="subcellular location">
    <subcellularLocation>
        <location evidence="1">Membrane</location>
        <topology evidence="1">Multi-pass membrane protein</topology>
    </subcellularLocation>
</comment>
<evidence type="ECO:0000313" key="6">
    <source>
        <dbReference type="EMBL" id="AIT09120.1"/>
    </source>
</evidence>
<keyword evidence="7" id="KW-1185">Reference proteome</keyword>
<dbReference type="GO" id="GO:0015035">
    <property type="term" value="F:protein-disulfide reductase activity"/>
    <property type="evidence" value="ECO:0007669"/>
    <property type="project" value="InterPro"/>
</dbReference>
<dbReference type="InterPro" id="IPR023380">
    <property type="entry name" value="DsbB-like_sf"/>
</dbReference>
<gene>
    <name evidence="6" type="ORF">LO80_03490</name>
</gene>
<dbReference type="AlphaFoldDB" id="A0A097ENI2"/>
<feature type="transmembrane region" description="Helical" evidence="5">
    <location>
        <begin position="12"/>
        <end position="32"/>
    </location>
</feature>
<dbReference type="STRING" id="1547445.LO80_03490"/>
<evidence type="ECO:0000256" key="2">
    <source>
        <dbReference type="ARBA" id="ARBA00022692"/>
    </source>
</evidence>
<reference evidence="6 7" key="1">
    <citation type="submission" date="2014-10" db="EMBL/GenBank/DDBJ databases">
        <title>Whole genome sequence of Francisella endociliophora strain FSC1006, isolated from a laboratory culture of the marine ciliate Euplotes raikovi.</title>
        <authorList>
            <person name="Granberg M."/>
            <person name="Backman S."/>
            <person name="Lundmark E."/>
            <person name="Nilsson E."/>
            <person name="Karlsson E."/>
            <person name="Thelaus J."/>
            <person name="Ohrman C."/>
            <person name="Larkeryd A."/>
            <person name="Stenberg P."/>
        </authorList>
    </citation>
    <scope>NUCLEOTIDE SEQUENCE [LARGE SCALE GENOMIC DNA]</scope>
    <source>
        <strain evidence="6 7">FSC1006</strain>
    </source>
</reference>
<dbReference type="Proteomes" id="UP000029672">
    <property type="component" value="Chromosome"/>
</dbReference>
<evidence type="ECO:0000256" key="4">
    <source>
        <dbReference type="ARBA" id="ARBA00023136"/>
    </source>
</evidence>
<evidence type="ECO:0000256" key="5">
    <source>
        <dbReference type="SAM" id="Phobius"/>
    </source>
</evidence>
<dbReference type="RefSeq" id="WP_040008592.1">
    <property type="nucleotide sequence ID" value="NZ_CP009574.1"/>
</dbReference>
<dbReference type="eggNOG" id="COG1495">
    <property type="taxonomic scope" value="Bacteria"/>
</dbReference>
<dbReference type="InterPro" id="IPR003752">
    <property type="entry name" value="DiS_bond_form_DsbB/BdbC"/>
</dbReference>
<feature type="transmembrane region" description="Helical" evidence="5">
    <location>
        <begin position="70"/>
        <end position="88"/>
    </location>
</feature>
<accession>A0A097ENI2</accession>
<dbReference type="HOGENOM" id="CLU_113737_0_0_6"/>
<dbReference type="Pfam" id="PF02600">
    <property type="entry name" value="DsbB"/>
    <property type="match status" value="1"/>
</dbReference>
<dbReference type="GO" id="GO:0016020">
    <property type="term" value="C:membrane"/>
    <property type="evidence" value="ECO:0007669"/>
    <property type="project" value="UniProtKB-SubCell"/>
</dbReference>
<dbReference type="OrthoDB" id="3711263at2"/>
<feature type="transmembrane region" description="Helical" evidence="5">
    <location>
        <begin position="149"/>
        <end position="168"/>
    </location>
</feature>
<dbReference type="Gene3D" id="1.20.1550.10">
    <property type="entry name" value="DsbB-like"/>
    <property type="match status" value="1"/>
</dbReference>